<evidence type="ECO:0008006" key="4">
    <source>
        <dbReference type="Google" id="ProtNLM"/>
    </source>
</evidence>
<keyword evidence="3" id="KW-1185">Reference proteome</keyword>
<feature type="signal peptide" evidence="1">
    <location>
        <begin position="1"/>
        <end position="20"/>
    </location>
</feature>
<accession>A0A1Q5ZYB1</accession>
<gene>
    <name evidence="2" type="ORF">RG47T_2210</name>
</gene>
<dbReference type="AlphaFoldDB" id="A0A1Q5ZYB1"/>
<proteinExistence type="predicted"/>
<protein>
    <recommendedName>
        <fullName evidence="4">Beta-lactamase-inhibitor-like PepSY-like domain-containing protein</fullName>
    </recommendedName>
</protein>
<name>A0A1Q5ZYB1_9SPHI</name>
<evidence type="ECO:0000256" key="1">
    <source>
        <dbReference type="SAM" id="SignalP"/>
    </source>
</evidence>
<evidence type="ECO:0000313" key="3">
    <source>
        <dbReference type="Proteomes" id="UP000186720"/>
    </source>
</evidence>
<dbReference type="RefSeq" id="WP_074489448.1">
    <property type="nucleotide sequence ID" value="NZ_FPAM01000019.1"/>
</dbReference>
<dbReference type="SUPFAM" id="SSF160574">
    <property type="entry name" value="BT0923-like"/>
    <property type="match status" value="1"/>
</dbReference>
<dbReference type="Proteomes" id="UP000186720">
    <property type="component" value="Unassembled WGS sequence"/>
</dbReference>
<keyword evidence="1" id="KW-0732">Signal</keyword>
<dbReference type="STRING" id="1302689.RG47T_2210"/>
<dbReference type="Gene3D" id="3.10.450.360">
    <property type="match status" value="1"/>
</dbReference>
<sequence length="167" mass="18531">MKKLILTVAIAATLGTAAFANEGTKTAAKNTSNVSYQVLNQFDVQFQNAENVSWSSTSNGQKADFVVDDVKMTAFYDNRGQYIGSTENIAFKKLPASAKKEINEKYKGYEIGEVIKFQSNDTAASSLDRLVGDNDPLAYFVDLKSDKEEILVRVTPQANVYFYKQIK</sequence>
<dbReference type="OrthoDB" id="669738at2"/>
<organism evidence="2 3">
    <name type="scientific">Mucilaginibacter polytrichastri</name>
    <dbReference type="NCBI Taxonomy" id="1302689"/>
    <lineage>
        <taxon>Bacteria</taxon>
        <taxon>Pseudomonadati</taxon>
        <taxon>Bacteroidota</taxon>
        <taxon>Sphingobacteriia</taxon>
        <taxon>Sphingobacteriales</taxon>
        <taxon>Sphingobacteriaceae</taxon>
        <taxon>Mucilaginibacter</taxon>
    </lineage>
</organism>
<reference evidence="2 3" key="1">
    <citation type="submission" date="2016-11" db="EMBL/GenBank/DDBJ databases">
        <title>Whole Genome Sequencing of Mucilaginibacter polytrichastri RG4-7(T) isolated from the moss sample.</title>
        <authorList>
            <person name="Li Y."/>
        </authorList>
    </citation>
    <scope>NUCLEOTIDE SEQUENCE [LARGE SCALE GENOMIC DNA]</scope>
    <source>
        <strain evidence="2 3">RG4-7</strain>
    </source>
</reference>
<feature type="chain" id="PRO_5012727970" description="Beta-lactamase-inhibitor-like PepSY-like domain-containing protein" evidence="1">
    <location>
        <begin position="21"/>
        <end position="167"/>
    </location>
</feature>
<comment type="caution">
    <text evidence="2">The sequence shown here is derived from an EMBL/GenBank/DDBJ whole genome shotgun (WGS) entry which is preliminary data.</text>
</comment>
<dbReference type="EMBL" id="MPPL01000001">
    <property type="protein sequence ID" value="OKS86753.1"/>
    <property type="molecule type" value="Genomic_DNA"/>
</dbReference>
<evidence type="ECO:0000313" key="2">
    <source>
        <dbReference type="EMBL" id="OKS86753.1"/>
    </source>
</evidence>